<proteinExistence type="predicted"/>
<evidence type="ECO:0000256" key="1">
    <source>
        <dbReference type="SAM" id="MobiDB-lite"/>
    </source>
</evidence>
<dbReference type="Pfam" id="PF14016">
    <property type="entry name" value="DUF4232"/>
    <property type="match status" value="1"/>
</dbReference>
<feature type="compositionally biased region" description="Low complexity" evidence="1">
    <location>
        <begin position="141"/>
        <end position="169"/>
    </location>
</feature>
<evidence type="ECO:0000259" key="3">
    <source>
        <dbReference type="Pfam" id="PF14016"/>
    </source>
</evidence>
<reference evidence="4 5" key="1">
    <citation type="submission" date="2016-10" db="EMBL/GenBank/DDBJ databases">
        <authorList>
            <person name="de Groot N.N."/>
        </authorList>
    </citation>
    <scope>NUCLEOTIDE SEQUENCE [LARGE SCALE GENOMIC DNA]</scope>
    <source>
        <strain evidence="4 5">CGMCC 4.2023</strain>
    </source>
</reference>
<dbReference type="RefSeq" id="WP_103887297.1">
    <property type="nucleotide sequence ID" value="NZ_FNVU01000008.1"/>
</dbReference>
<keyword evidence="2" id="KW-1133">Transmembrane helix</keyword>
<keyword evidence="5" id="KW-1185">Reference proteome</keyword>
<feature type="transmembrane region" description="Helical" evidence="2">
    <location>
        <begin position="98"/>
        <end position="122"/>
    </location>
</feature>
<feature type="domain" description="DUF4232" evidence="3">
    <location>
        <begin position="201"/>
        <end position="321"/>
    </location>
</feature>
<protein>
    <recommendedName>
        <fullName evidence="3">DUF4232 domain-containing protein</fullName>
    </recommendedName>
</protein>
<feature type="compositionally biased region" description="Basic and acidic residues" evidence="1">
    <location>
        <begin position="9"/>
        <end position="18"/>
    </location>
</feature>
<evidence type="ECO:0000256" key="2">
    <source>
        <dbReference type="SAM" id="Phobius"/>
    </source>
</evidence>
<feature type="compositionally biased region" description="Gly residues" evidence="1">
    <location>
        <begin position="19"/>
        <end position="37"/>
    </location>
</feature>
<dbReference type="AlphaFoldDB" id="A0A1H6C9L3"/>
<feature type="region of interest" description="Disordered" evidence="1">
    <location>
        <begin position="1"/>
        <end position="83"/>
    </location>
</feature>
<gene>
    <name evidence="4" type="ORF">SAMN05216223_108205</name>
</gene>
<keyword evidence="2" id="KW-0812">Transmembrane</keyword>
<feature type="region of interest" description="Disordered" evidence="1">
    <location>
        <begin position="128"/>
        <end position="198"/>
    </location>
</feature>
<evidence type="ECO:0000313" key="4">
    <source>
        <dbReference type="EMBL" id="SEG69689.1"/>
    </source>
</evidence>
<name>A0A1H6C9L3_9ACTN</name>
<accession>A0A1H6C9L3</accession>
<feature type="compositionally biased region" description="Low complexity" evidence="1">
    <location>
        <begin position="175"/>
        <end position="198"/>
    </location>
</feature>
<keyword evidence="2" id="KW-0472">Membrane</keyword>
<dbReference type="EMBL" id="FNVU01000008">
    <property type="protein sequence ID" value="SEG69689.1"/>
    <property type="molecule type" value="Genomic_DNA"/>
</dbReference>
<dbReference type="OrthoDB" id="485007at2"/>
<dbReference type="Proteomes" id="UP000236754">
    <property type="component" value="Unassembled WGS sequence"/>
</dbReference>
<evidence type="ECO:0000313" key="5">
    <source>
        <dbReference type="Proteomes" id="UP000236754"/>
    </source>
</evidence>
<organism evidence="4 5">
    <name type="scientific">Actinacidiphila yanglinensis</name>
    <dbReference type="NCBI Taxonomy" id="310779"/>
    <lineage>
        <taxon>Bacteria</taxon>
        <taxon>Bacillati</taxon>
        <taxon>Actinomycetota</taxon>
        <taxon>Actinomycetes</taxon>
        <taxon>Kitasatosporales</taxon>
        <taxon>Streptomycetaceae</taxon>
        <taxon>Actinacidiphila</taxon>
    </lineage>
</organism>
<feature type="compositionally biased region" description="Basic and acidic residues" evidence="1">
    <location>
        <begin position="43"/>
        <end position="55"/>
    </location>
</feature>
<dbReference type="InterPro" id="IPR025326">
    <property type="entry name" value="DUF4232"/>
</dbReference>
<sequence>MTGFPDRPGVPDRPDDHGGPGAPGGSGGSGHQGGGDPGARADPFSHTERFDRLGGIDDPEGDGAPDPVERLMRPPGGYLAAPPGSFERIRRRAVRRRTVRALAGGGVAAAVIAGALFVTGVIDPGGNGDEVVGPPASNSLTGTPTPSGTPTARPSGTPATGTGGSHTPAAPTPTTPTSGATTGSAGAPSTAPTGGDTTPMCAASQLSAALGGGDAGAGNLYRYLVITNTGSTACHLTGYPGLSMLDANGQQIGQPATRRPMDYSPVVLKPGGTASDTIHTANQQGTCLPASTQLKMYPPGSKASLTFTGQITECAGMFEITPFIAGETGNPPS</sequence>